<name>A0A8J7RN01_9BACT</name>
<dbReference type="PANTHER" id="PTHR22726:SF1">
    <property type="entry name" value="METALLOENDOPEPTIDASE OMA1, MITOCHONDRIAL"/>
    <property type="match status" value="1"/>
</dbReference>
<evidence type="ECO:0000256" key="2">
    <source>
        <dbReference type="ARBA" id="ARBA00022670"/>
    </source>
</evidence>
<dbReference type="InterPro" id="IPR051156">
    <property type="entry name" value="Mito/Outer_Membr_Metalloprot"/>
</dbReference>
<dbReference type="GO" id="GO:0004222">
    <property type="term" value="F:metalloendopeptidase activity"/>
    <property type="evidence" value="ECO:0007669"/>
    <property type="project" value="InterPro"/>
</dbReference>
<evidence type="ECO:0000313" key="9">
    <source>
        <dbReference type="Proteomes" id="UP000673975"/>
    </source>
</evidence>
<dbReference type="InterPro" id="IPR001915">
    <property type="entry name" value="Peptidase_M48"/>
</dbReference>
<dbReference type="EMBL" id="JAFIDN010000007">
    <property type="protein sequence ID" value="MBP3193023.1"/>
    <property type="molecule type" value="Genomic_DNA"/>
</dbReference>
<keyword evidence="9" id="KW-1185">Reference proteome</keyword>
<dbReference type="PANTHER" id="PTHR22726">
    <property type="entry name" value="METALLOENDOPEPTIDASE OMA1"/>
    <property type="match status" value="1"/>
</dbReference>
<keyword evidence="4" id="KW-0378">Hydrolase</keyword>
<gene>
    <name evidence="8" type="ORF">NATSA_10145</name>
</gene>
<dbReference type="PROSITE" id="PS51257">
    <property type="entry name" value="PROKAR_LIPOPROTEIN"/>
    <property type="match status" value="1"/>
</dbReference>
<evidence type="ECO:0000256" key="4">
    <source>
        <dbReference type="ARBA" id="ARBA00022801"/>
    </source>
</evidence>
<keyword evidence="3" id="KW-0479">Metal-binding</keyword>
<reference evidence="8" key="1">
    <citation type="submission" date="2021-02" db="EMBL/GenBank/DDBJ databases">
        <title>Natronogracilivirga saccharolytica gen. nov. sp. nov. a new anaerobic, haloalkiliphilic carbohydrate-fermenting bacterium from soda lake and proposing of Cyclonatronumiaceae fam. nov. in the phylum Balneolaeota.</title>
        <authorList>
            <person name="Zhilina T.N."/>
            <person name="Sorokin D.Y."/>
            <person name="Zavarzina D.G."/>
            <person name="Toshchakov S.V."/>
            <person name="Kublanov I.V."/>
        </authorList>
    </citation>
    <scope>NUCLEOTIDE SEQUENCE</scope>
    <source>
        <strain evidence="8">Z-1702</strain>
    </source>
</reference>
<feature type="domain" description="Peptidase M48" evidence="7">
    <location>
        <begin position="91"/>
        <end position="256"/>
    </location>
</feature>
<comment type="caution">
    <text evidence="8">The sequence shown here is derived from an EMBL/GenBank/DDBJ whole genome shotgun (WGS) entry which is preliminary data.</text>
</comment>
<keyword evidence="6 8" id="KW-0482">Metalloprotease</keyword>
<accession>A0A8J7RN01</accession>
<dbReference type="Proteomes" id="UP000673975">
    <property type="component" value="Unassembled WGS sequence"/>
</dbReference>
<dbReference type="GO" id="GO:0051603">
    <property type="term" value="P:proteolysis involved in protein catabolic process"/>
    <property type="evidence" value="ECO:0007669"/>
    <property type="project" value="TreeGrafter"/>
</dbReference>
<sequence>MIRIIRNSIVFLTIILLAGGCTIQRNPVSGNKRLMAYSWNQEVQIGQEVDKEFTAQYGLFDDHNTTEFVDKLGHKLLEVSHMRREDTDRQFRETEFYFRVLDSPVVNAFALPGGYVYVTRGLLAHLNNEAQLAVVVGHEIGHVAARHASQRAMRQSLGQIAIIGGAVLGQEFLGLPGESILNMSSQAAQLIFLSYGRDAERESDRLGVEYAAKAGYAAGEGAAFFTSLKRISEEAGHSIPSFLSSHPDPGEREKTIPELAREWAEKGYEQTEKNEEQYMELLDGMIFGENPREGFLDNDRFVHPELAFQFSVPDRWRLINERQQVILVSSSENAVMIFRIDGESESARESVEGVTAQEGISVNSSSETRSSGRYTAYKADATIEQDQEDLRALIWAVEYDDRIYRFINYTPVGSFEEYESAFTAVPESFDELTDRDILDVRPVTLQVSRADRDGRFEDFLPDELPMNISAEQVAIINQAELDEQIESGRFLKIPVQ</sequence>
<dbReference type="GO" id="GO:0046872">
    <property type="term" value="F:metal ion binding"/>
    <property type="evidence" value="ECO:0007669"/>
    <property type="project" value="UniProtKB-KW"/>
</dbReference>
<comment type="cofactor">
    <cofactor evidence="1">
        <name>Zn(2+)</name>
        <dbReference type="ChEBI" id="CHEBI:29105"/>
    </cofactor>
</comment>
<evidence type="ECO:0000259" key="7">
    <source>
        <dbReference type="Pfam" id="PF01435"/>
    </source>
</evidence>
<dbReference type="Gene3D" id="3.30.2010.10">
    <property type="entry name" value="Metalloproteases ('zincins'), catalytic domain"/>
    <property type="match status" value="1"/>
</dbReference>
<evidence type="ECO:0000256" key="6">
    <source>
        <dbReference type="ARBA" id="ARBA00023049"/>
    </source>
</evidence>
<dbReference type="Pfam" id="PF01435">
    <property type="entry name" value="Peptidase_M48"/>
    <property type="match status" value="1"/>
</dbReference>
<keyword evidence="2" id="KW-0645">Protease</keyword>
<evidence type="ECO:0000256" key="5">
    <source>
        <dbReference type="ARBA" id="ARBA00022833"/>
    </source>
</evidence>
<evidence type="ECO:0000256" key="1">
    <source>
        <dbReference type="ARBA" id="ARBA00001947"/>
    </source>
</evidence>
<evidence type="ECO:0000313" key="8">
    <source>
        <dbReference type="EMBL" id="MBP3193023.1"/>
    </source>
</evidence>
<organism evidence="8 9">
    <name type="scientific">Natronogracilivirga saccharolytica</name>
    <dbReference type="NCBI Taxonomy" id="2812953"/>
    <lineage>
        <taxon>Bacteria</taxon>
        <taxon>Pseudomonadati</taxon>
        <taxon>Balneolota</taxon>
        <taxon>Balneolia</taxon>
        <taxon>Balneolales</taxon>
        <taxon>Cyclonatronaceae</taxon>
        <taxon>Natronogracilivirga</taxon>
    </lineage>
</organism>
<dbReference type="GO" id="GO:0016020">
    <property type="term" value="C:membrane"/>
    <property type="evidence" value="ECO:0007669"/>
    <property type="project" value="TreeGrafter"/>
</dbReference>
<proteinExistence type="predicted"/>
<keyword evidence="5" id="KW-0862">Zinc</keyword>
<protein>
    <submittedName>
        <fullName evidence="8">M48 family metalloprotease</fullName>
    </submittedName>
</protein>
<evidence type="ECO:0000256" key="3">
    <source>
        <dbReference type="ARBA" id="ARBA00022723"/>
    </source>
</evidence>
<dbReference type="AlphaFoldDB" id="A0A8J7RN01"/>